<feature type="signal peptide" evidence="1">
    <location>
        <begin position="1"/>
        <end position="22"/>
    </location>
</feature>
<sequence>MKSKLIIACAALALAACGQSTAPTEEAPAAPQSLMEQVQAMSGENQLVAGYSALVAYQQAHPEAQPPCTSPRGTESRGIVPADVAPDSVYAAHVGSLVLSVQCGVLISRAQFDPREHWLVVYAPAATEVAVVNCAGPNGGDVCPAPIPRAAAPAAPATP</sequence>
<proteinExistence type="predicted"/>
<evidence type="ECO:0000313" key="3">
    <source>
        <dbReference type="Proteomes" id="UP000431269"/>
    </source>
</evidence>
<keyword evidence="1" id="KW-0732">Signal</keyword>
<dbReference type="PROSITE" id="PS51257">
    <property type="entry name" value="PROKAR_LIPOPROTEIN"/>
    <property type="match status" value="1"/>
</dbReference>
<gene>
    <name evidence="2" type="ORF">DSM104635_00689</name>
</gene>
<dbReference type="AlphaFoldDB" id="A0A6I6MGN7"/>
<evidence type="ECO:0000313" key="2">
    <source>
        <dbReference type="EMBL" id="QGZ93875.1"/>
    </source>
</evidence>
<feature type="chain" id="PRO_5026132319" evidence="1">
    <location>
        <begin position="23"/>
        <end position="159"/>
    </location>
</feature>
<keyword evidence="3" id="KW-1185">Reference proteome</keyword>
<dbReference type="KEGG" id="tsv:DSM104635_00689"/>
<reference evidence="3" key="1">
    <citation type="submission" date="2019-12" db="EMBL/GenBank/DDBJ databases">
        <title>Complete genome of Terracaulis silvestris 0127_4.</title>
        <authorList>
            <person name="Vieira S."/>
            <person name="Riedel T."/>
            <person name="Sproer C."/>
            <person name="Pascual J."/>
            <person name="Boedeker C."/>
            <person name="Overmann J."/>
        </authorList>
    </citation>
    <scope>NUCLEOTIDE SEQUENCE [LARGE SCALE GENOMIC DNA]</scope>
    <source>
        <strain evidence="3">0127_4</strain>
    </source>
</reference>
<dbReference type="EMBL" id="CP047045">
    <property type="protein sequence ID" value="QGZ93875.1"/>
    <property type="molecule type" value="Genomic_DNA"/>
</dbReference>
<organism evidence="2 3">
    <name type="scientific">Terricaulis silvestris</name>
    <dbReference type="NCBI Taxonomy" id="2686094"/>
    <lineage>
        <taxon>Bacteria</taxon>
        <taxon>Pseudomonadati</taxon>
        <taxon>Pseudomonadota</taxon>
        <taxon>Alphaproteobacteria</taxon>
        <taxon>Caulobacterales</taxon>
        <taxon>Caulobacteraceae</taxon>
        <taxon>Terricaulis</taxon>
    </lineage>
</organism>
<dbReference type="Proteomes" id="UP000431269">
    <property type="component" value="Chromosome"/>
</dbReference>
<name>A0A6I6MGN7_9CAUL</name>
<evidence type="ECO:0000256" key="1">
    <source>
        <dbReference type="SAM" id="SignalP"/>
    </source>
</evidence>
<dbReference type="RefSeq" id="WP_158764861.1">
    <property type="nucleotide sequence ID" value="NZ_CP047045.1"/>
</dbReference>
<accession>A0A6I6MGN7</accession>
<protein>
    <submittedName>
        <fullName evidence="2">Uncharacterized protein</fullName>
    </submittedName>
</protein>